<dbReference type="Gene3D" id="2.170.270.10">
    <property type="entry name" value="SET domain"/>
    <property type="match status" value="1"/>
</dbReference>
<protein>
    <submittedName>
        <fullName evidence="2">SET domain-containing protein</fullName>
    </submittedName>
</protein>
<accession>A0A3N2Q4N6</accession>
<dbReference type="SUPFAM" id="SSF82199">
    <property type="entry name" value="SET domain"/>
    <property type="match status" value="1"/>
</dbReference>
<sequence>MFPQLQRVPNLLVGYPETQQMLETFLRDRAFKAMKVGSTGATCVVGGYASFVNHACPGDITQINARVNPIASVAPRFVLKATRDIRPGEEIFIDYGKPLGFRCCCRVCEDIRSNKFGGRLRLWMKYQWEKQRWCRQWKRGKSMQTVWSY</sequence>
<dbReference type="Proteomes" id="UP000272025">
    <property type="component" value="Unassembled WGS sequence"/>
</dbReference>
<dbReference type="InterPro" id="IPR001214">
    <property type="entry name" value="SET_dom"/>
</dbReference>
<dbReference type="STRING" id="1314773.A0A3N2Q4N6"/>
<evidence type="ECO:0000313" key="2">
    <source>
        <dbReference type="EMBL" id="ROT41575.1"/>
    </source>
</evidence>
<gene>
    <name evidence="2" type="ORF">SODALDRAFT_331322</name>
</gene>
<dbReference type="Pfam" id="PF00856">
    <property type="entry name" value="SET"/>
    <property type="match status" value="1"/>
</dbReference>
<keyword evidence="3" id="KW-1185">Reference proteome</keyword>
<organism evidence="2 3">
    <name type="scientific">Sodiomyces alkalinus (strain CBS 110278 / VKM F-3762 / F11)</name>
    <name type="common">Alkaliphilic filamentous fungus</name>
    <dbReference type="NCBI Taxonomy" id="1314773"/>
    <lineage>
        <taxon>Eukaryota</taxon>
        <taxon>Fungi</taxon>
        <taxon>Dikarya</taxon>
        <taxon>Ascomycota</taxon>
        <taxon>Pezizomycotina</taxon>
        <taxon>Sordariomycetes</taxon>
        <taxon>Hypocreomycetidae</taxon>
        <taxon>Glomerellales</taxon>
        <taxon>Plectosphaerellaceae</taxon>
        <taxon>Sodiomyces</taxon>
    </lineage>
</organism>
<proteinExistence type="predicted"/>
<reference evidence="2 3" key="1">
    <citation type="journal article" date="2018" name="Mol. Ecol.">
        <title>The obligate alkalophilic soda-lake fungus Sodiomyces alkalinus has shifted to a protein diet.</title>
        <authorList>
            <person name="Grum-Grzhimaylo A.A."/>
            <person name="Falkoski D.L."/>
            <person name="van den Heuvel J."/>
            <person name="Valero-Jimenez C.A."/>
            <person name="Min B."/>
            <person name="Choi I.G."/>
            <person name="Lipzen A."/>
            <person name="Daum C.G."/>
            <person name="Aanen D.K."/>
            <person name="Tsang A."/>
            <person name="Henrissat B."/>
            <person name="Bilanenko E.N."/>
            <person name="de Vries R.P."/>
            <person name="van Kan J.A.L."/>
            <person name="Grigoriev I.V."/>
            <person name="Debets A.J.M."/>
        </authorList>
    </citation>
    <scope>NUCLEOTIDE SEQUENCE [LARGE SCALE GENOMIC DNA]</scope>
    <source>
        <strain evidence="2 3">F11</strain>
    </source>
</reference>
<dbReference type="AlphaFoldDB" id="A0A3N2Q4N6"/>
<feature type="domain" description="SET" evidence="1">
    <location>
        <begin position="3"/>
        <end position="96"/>
    </location>
</feature>
<dbReference type="OrthoDB" id="265717at2759"/>
<name>A0A3N2Q4N6_SODAK</name>
<dbReference type="GeneID" id="39579911"/>
<dbReference type="PROSITE" id="PS50280">
    <property type="entry name" value="SET"/>
    <property type="match status" value="1"/>
</dbReference>
<dbReference type="InterPro" id="IPR046341">
    <property type="entry name" value="SET_dom_sf"/>
</dbReference>
<evidence type="ECO:0000313" key="3">
    <source>
        <dbReference type="Proteomes" id="UP000272025"/>
    </source>
</evidence>
<dbReference type="RefSeq" id="XP_028469381.1">
    <property type="nucleotide sequence ID" value="XM_028611433.1"/>
</dbReference>
<evidence type="ECO:0000259" key="1">
    <source>
        <dbReference type="PROSITE" id="PS50280"/>
    </source>
</evidence>
<dbReference type="EMBL" id="ML119052">
    <property type="protein sequence ID" value="ROT41575.1"/>
    <property type="molecule type" value="Genomic_DNA"/>
</dbReference>